<organism evidence="2 3">
    <name type="scientific">Streptomyces lacrimifluminis</name>
    <dbReference type="NCBI Taxonomy" id="1500077"/>
    <lineage>
        <taxon>Bacteria</taxon>
        <taxon>Bacillati</taxon>
        <taxon>Actinomycetota</taxon>
        <taxon>Actinomycetes</taxon>
        <taxon>Kitasatosporales</taxon>
        <taxon>Streptomycetaceae</taxon>
        <taxon>Streptomyces</taxon>
    </lineage>
</organism>
<evidence type="ECO:0000313" key="3">
    <source>
        <dbReference type="Proteomes" id="UP000625682"/>
    </source>
</evidence>
<dbReference type="EMBL" id="BMMU01000003">
    <property type="protein sequence ID" value="GGJ19039.1"/>
    <property type="molecule type" value="Genomic_DNA"/>
</dbReference>
<feature type="region of interest" description="Disordered" evidence="1">
    <location>
        <begin position="1"/>
        <end position="69"/>
    </location>
</feature>
<accession>A0A917NQ98</accession>
<protein>
    <submittedName>
        <fullName evidence="2">Uncharacterized protein</fullName>
    </submittedName>
</protein>
<feature type="compositionally biased region" description="Basic and acidic residues" evidence="1">
    <location>
        <begin position="1"/>
        <end position="25"/>
    </location>
</feature>
<name>A0A917NQ98_9ACTN</name>
<dbReference type="AlphaFoldDB" id="A0A917NQ98"/>
<evidence type="ECO:0000256" key="1">
    <source>
        <dbReference type="SAM" id="MobiDB-lite"/>
    </source>
</evidence>
<dbReference type="Proteomes" id="UP000625682">
    <property type="component" value="Unassembled WGS sequence"/>
</dbReference>
<feature type="compositionally biased region" description="Basic and acidic residues" evidence="1">
    <location>
        <begin position="40"/>
        <end position="52"/>
    </location>
</feature>
<keyword evidence="3" id="KW-1185">Reference proteome</keyword>
<evidence type="ECO:0000313" key="2">
    <source>
        <dbReference type="EMBL" id="GGJ19039.1"/>
    </source>
</evidence>
<reference evidence="2" key="1">
    <citation type="journal article" date="2014" name="Int. J. Syst. Evol. Microbiol.">
        <title>Complete genome sequence of Corynebacterium casei LMG S-19264T (=DSM 44701T), isolated from a smear-ripened cheese.</title>
        <authorList>
            <consortium name="US DOE Joint Genome Institute (JGI-PGF)"/>
            <person name="Walter F."/>
            <person name="Albersmeier A."/>
            <person name="Kalinowski J."/>
            <person name="Ruckert C."/>
        </authorList>
    </citation>
    <scope>NUCLEOTIDE SEQUENCE</scope>
    <source>
        <strain evidence="2">CGMCC 4.7272</strain>
    </source>
</reference>
<sequence length="69" mass="7344">MGDSAHRERGAVAEVDPLARSDAVSETHTGNTHRKPYRNPQDRLPDRSDECGGGKGWLKDGVSGGLSGQ</sequence>
<reference evidence="2" key="2">
    <citation type="submission" date="2020-09" db="EMBL/GenBank/DDBJ databases">
        <authorList>
            <person name="Sun Q."/>
            <person name="Zhou Y."/>
        </authorList>
    </citation>
    <scope>NUCLEOTIDE SEQUENCE</scope>
    <source>
        <strain evidence="2">CGMCC 4.7272</strain>
    </source>
</reference>
<gene>
    <name evidence="2" type="ORF">GCM10012282_14160</name>
</gene>
<feature type="compositionally biased region" description="Gly residues" evidence="1">
    <location>
        <begin position="53"/>
        <end position="69"/>
    </location>
</feature>
<comment type="caution">
    <text evidence="2">The sequence shown here is derived from an EMBL/GenBank/DDBJ whole genome shotgun (WGS) entry which is preliminary data.</text>
</comment>
<proteinExistence type="predicted"/>